<evidence type="ECO:0000259" key="10">
    <source>
        <dbReference type="PROSITE" id="PS50195"/>
    </source>
</evidence>
<dbReference type="AlphaFoldDB" id="A0A0V0QWL4"/>
<dbReference type="GO" id="GO:0000422">
    <property type="term" value="P:autophagy of mitochondrion"/>
    <property type="evidence" value="ECO:0007669"/>
    <property type="project" value="TreeGrafter"/>
</dbReference>
<dbReference type="Pfam" id="PF00787">
    <property type="entry name" value="PX"/>
    <property type="match status" value="1"/>
</dbReference>
<dbReference type="GO" id="GO:0016020">
    <property type="term" value="C:membrane"/>
    <property type="evidence" value="ECO:0007669"/>
    <property type="project" value="UniProtKB-SubCell"/>
</dbReference>
<dbReference type="PANTHER" id="PTHR45949:SF2">
    <property type="entry name" value="SORTING NEXIN-4"/>
    <property type="match status" value="1"/>
</dbReference>
<evidence type="ECO:0000256" key="3">
    <source>
        <dbReference type="ARBA" id="ARBA00010883"/>
    </source>
</evidence>
<dbReference type="SMART" id="SM00312">
    <property type="entry name" value="PX"/>
    <property type="match status" value="1"/>
</dbReference>
<evidence type="ECO:0000256" key="2">
    <source>
        <dbReference type="ARBA" id="ARBA00004496"/>
    </source>
</evidence>
<keyword evidence="7" id="KW-0472">Membrane</keyword>
<reference evidence="11 12" key="1">
    <citation type="journal article" date="2015" name="Sci. Rep.">
        <title>Genome of the facultative scuticociliatosis pathogen Pseudocohnilembus persalinus provides insight into its virulence through horizontal gene transfer.</title>
        <authorList>
            <person name="Xiong J."/>
            <person name="Wang G."/>
            <person name="Cheng J."/>
            <person name="Tian M."/>
            <person name="Pan X."/>
            <person name="Warren A."/>
            <person name="Jiang C."/>
            <person name="Yuan D."/>
            <person name="Miao W."/>
        </authorList>
    </citation>
    <scope>NUCLEOTIDE SEQUENCE [LARGE SCALE GENOMIC DNA]</scope>
    <source>
        <strain evidence="11">36N120E</strain>
    </source>
</reference>
<evidence type="ECO:0000256" key="4">
    <source>
        <dbReference type="ARBA" id="ARBA00022448"/>
    </source>
</evidence>
<dbReference type="Gene3D" id="3.30.1520.10">
    <property type="entry name" value="Phox-like domain"/>
    <property type="match status" value="1"/>
</dbReference>
<dbReference type="GO" id="GO:0035091">
    <property type="term" value="F:phosphatidylinositol binding"/>
    <property type="evidence" value="ECO:0007669"/>
    <property type="project" value="InterPro"/>
</dbReference>
<proteinExistence type="inferred from homology"/>
<feature type="compositionally biased region" description="Low complexity" evidence="9">
    <location>
        <begin position="401"/>
        <end position="414"/>
    </location>
</feature>
<evidence type="ECO:0000313" key="11">
    <source>
        <dbReference type="EMBL" id="KRX06626.1"/>
    </source>
</evidence>
<dbReference type="PROSITE" id="PS50195">
    <property type="entry name" value="PX"/>
    <property type="match status" value="1"/>
</dbReference>
<dbReference type="Proteomes" id="UP000054937">
    <property type="component" value="Unassembled WGS sequence"/>
</dbReference>
<keyword evidence="6" id="KW-0446">Lipid-binding</keyword>
<evidence type="ECO:0000313" key="12">
    <source>
        <dbReference type="Proteomes" id="UP000054937"/>
    </source>
</evidence>
<dbReference type="GO" id="GO:0015031">
    <property type="term" value="P:protein transport"/>
    <property type="evidence" value="ECO:0007669"/>
    <property type="project" value="TreeGrafter"/>
</dbReference>
<dbReference type="GO" id="GO:0005769">
    <property type="term" value="C:early endosome"/>
    <property type="evidence" value="ECO:0007669"/>
    <property type="project" value="TreeGrafter"/>
</dbReference>
<feature type="region of interest" description="Disordered" evidence="9">
    <location>
        <begin position="397"/>
        <end position="416"/>
    </location>
</feature>
<evidence type="ECO:0000256" key="1">
    <source>
        <dbReference type="ARBA" id="ARBA00004170"/>
    </source>
</evidence>
<dbReference type="GO" id="GO:0034727">
    <property type="term" value="P:piecemeal microautophagy of the nucleus"/>
    <property type="evidence" value="ECO:0007669"/>
    <property type="project" value="TreeGrafter"/>
</dbReference>
<keyword evidence="8" id="KW-0175">Coiled coil</keyword>
<accession>A0A0V0QWL4</accession>
<dbReference type="InParanoid" id="A0A0V0QWL4"/>
<feature type="region of interest" description="Disordered" evidence="9">
    <location>
        <begin position="71"/>
        <end position="94"/>
    </location>
</feature>
<feature type="coiled-coil region" evidence="8">
    <location>
        <begin position="267"/>
        <end position="301"/>
    </location>
</feature>
<keyword evidence="12" id="KW-1185">Reference proteome</keyword>
<feature type="compositionally biased region" description="Acidic residues" evidence="9">
    <location>
        <begin position="73"/>
        <end position="83"/>
    </location>
</feature>
<comment type="caution">
    <text evidence="11">The sequence shown here is derived from an EMBL/GenBank/DDBJ whole genome shotgun (WGS) entry which is preliminary data.</text>
</comment>
<evidence type="ECO:0000256" key="8">
    <source>
        <dbReference type="SAM" id="Coils"/>
    </source>
</evidence>
<gene>
    <name evidence="11" type="ORF">PPERSA_13105</name>
</gene>
<feature type="domain" description="PX" evidence="10">
    <location>
        <begin position="90"/>
        <end position="216"/>
    </location>
</feature>
<evidence type="ECO:0000256" key="6">
    <source>
        <dbReference type="ARBA" id="ARBA00023121"/>
    </source>
</evidence>
<name>A0A0V0QWL4_PSEPJ</name>
<dbReference type="GO" id="GO:0061709">
    <property type="term" value="P:reticulophagy"/>
    <property type="evidence" value="ECO:0007669"/>
    <property type="project" value="TreeGrafter"/>
</dbReference>
<dbReference type="PANTHER" id="PTHR45949">
    <property type="entry name" value="SORTING NEXIN-4"/>
    <property type="match status" value="1"/>
</dbReference>
<evidence type="ECO:0000256" key="9">
    <source>
        <dbReference type="SAM" id="MobiDB-lite"/>
    </source>
</evidence>
<dbReference type="GO" id="GO:0032456">
    <property type="term" value="P:endocytic recycling"/>
    <property type="evidence" value="ECO:0007669"/>
    <property type="project" value="TreeGrafter"/>
</dbReference>
<sequence length="618" mass="74430">MEEDKKKKDLIKIEIMDQGFELLDFITYFDQQHPEADSDLEKVNYEILENIINEFKDQYFSTQLSEFRKSNIEEDSNTNDDELNQSNDKKNQNDLNQNNRQIRKQQQQQQNYDTAILSEDNSEISRKSYQNNQLKNSSVQRRFNDFLRFRETLQKFFPEKIIPPISAKKNIRNLQESYLSKRKKVLENFLQYIVYDLTLVSSSLVSDFLQVQNVDVYSELLNKRYQNQKEIQHFGLNQFQTLNGKVIVNANELKYYSKYAQIYENYQKEIENVYKFIKKKSKKLQQQLIAFQDQLAEITDKFTKLEQITQQFNENQFIKQEENFQFTQKIYQNLSNFTQNWCNCFHEQSDLLNKNFHTFFRFQTKQNETIKEFNKQRNNVENLYMNEYKKCYRKNPQYLKNSNNNTQSTSSRNSFISNTNTNYSELEFQNDDNINNKNINNIEIFYEQNQNNLEMPMEAANQIFYYNQNLKILGQTYGIISEKYYEHIQQNQHIKNKLYIDNINELLRNFNSITSDMHLKNADIQTNLDQKLDKTNIILQYNLFIENLQRESNIQKLQDQLINSSKNQINQKNPENNLNYSQKQQQQIENKNRSKLLSNNEIIGQKNQQRVINFNVNK</sequence>
<dbReference type="InterPro" id="IPR001683">
    <property type="entry name" value="PX_dom"/>
</dbReference>
<dbReference type="CDD" id="cd06093">
    <property type="entry name" value="PX_domain"/>
    <property type="match status" value="1"/>
</dbReference>
<dbReference type="EMBL" id="LDAU01000094">
    <property type="protein sequence ID" value="KRX06626.1"/>
    <property type="molecule type" value="Genomic_DNA"/>
</dbReference>
<dbReference type="OrthoDB" id="422186at2759"/>
<dbReference type="GO" id="GO:0000407">
    <property type="term" value="C:phagophore assembly site"/>
    <property type="evidence" value="ECO:0007669"/>
    <property type="project" value="TreeGrafter"/>
</dbReference>
<organism evidence="11 12">
    <name type="scientific">Pseudocohnilembus persalinus</name>
    <name type="common">Ciliate</name>
    <dbReference type="NCBI Taxonomy" id="266149"/>
    <lineage>
        <taxon>Eukaryota</taxon>
        <taxon>Sar</taxon>
        <taxon>Alveolata</taxon>
        <taxon>Ciliophora</taxon>
        <taxon>Intramacronucleata</taxon>
        <taxon>Oligohymenophorea</taxon>
        <taxon>Scuticociliatia</taxon>
        <taxon>Philasterida</taxon>
        <taxon>Pseudocohnilembidae</taxon>
        <taxon>Pseudocohnilembus</taxon>
    </lineage>
</organism>
<dbReference type="SUPFAM" id="SSF64268">
    <property type="entry name" value="PX domain"/>
    <property type="match status" value="1"/>
</dbReference>
<keyword evidence="4" id="KW-0813">Transport</keyword>
<comment type="subcellular location">
    <subcellularLocation>
        <location evidence="2">Cytoplasm</location>
    </subcellularLocation>
    <subcellularLocation>
        <location evidence="1">Membrane</location>
        <topology evidence="1">Peripheral membrane protein</topology>
    </subcellularLocation>
</comment>
<dbReference type="InterPro" id="IPR036871">
    <property type="entry name" value="PX_dom_sf"/>
</dbReference>
<evidence type="ECO:0000256" key="7">
    <source>
        <dbReference type="ARBA" id="ARBA00023136"/>
    </source>
</evidence>
<comment type="similarity">
    <text evidence="3">Belongs to the sorting nexin family.</text>
</comment>
<protein>
    <submittedName>
        <fullName evidence="11">Phox homologous domain</fullName>
    </submittedName>
</protein>
<keyword evidence="5" id="KW-0963">Cytoplasm</keyword>
<dbReference type="FunCoup" id="A0A0V0QWL4">
    <property type="interactions" value="4"/>
</dbReference>
<evidence type="ECO:0000256" key="5">
    <source>
        <dbReference type="ARBA" id="ARBA00022490"/>
    </source>
</evidence>